<dbReference type="InterPro" id="IPR006094">
    <property type="entry name" value="Oxid_FAD_bind_N"/>
</dbReference>
<dbReference type="GO" id="GO:1903457">
    <property type="term" value="P:lactate catabolic process"/>
    <property type="evidence" value="ECO:0007669"/>
    <property type="project" value="TreeGrafter"/>
</dbReference>
<evidence type="ECO:0000313" key="7">
    <source>
        <dbReference type="Proteomes" id="UP000054771"/>
    </source>
</evidence>
<proteinExistence type="predicted"/>
<dbReference type="PANTHER" id="PTHR11748">
    <property type="entry name" value="D-LACTATE DEHYDROGENASE"/>
    <property type="match status" value="1"/>
</dbReference>
<dbReference type="SUPFAM" id="SSF55103">
    <property type="entry name" value="FAD-linked oxidases, C-terminal domain"/>
    <property type="match status" value="1"/>
</dbReference>
<evidence type="ECO:0000259" key="5">
    <source>
        <dbReference type="PROSITE" id="PS51387"/>
    </source>
</evidence>
<gene>
    <name evidence="6" type="ORF">ASPCAL00488</name>
</gene>
<dbReference type="InterPro" id="IPR016169">
    <property type="entry name" value="FAD-bd_PCMH_sub2"/>
</dbReference>
<dbReference type="Pfam" id="PF02913">
    <property type="entry name" value="FAD-oxidase_C"/>
    <property type="match status" value="1"/>
</dbReference>
<dbReference type="Proteomes" id="UP000054771">
    <property type="component" value="Unassembled WGS sequence"/>
</dbReference>
<protein>
    <recommendedName>
        <fullName evidence="5">FAD-binding PCMH-type domain-containing protein</fullName>
    </recommendedName>
</protein>
<dbReference type="Gene3D" id="3.30.43.10">
    <property type="entry name" value="Uridine Diphospho-n-acetylenolpyruvylglucosamine Reductase, domain 2"/>
    <property type="match status" value="1"/>
</dbReference>
<organism evidence="6 7">
    <name type="scientific">Aspergillus calidoustus</name>
    <dbReference type="NCBI Taxonomy" id="454130"/>
    <lineage>
        <taxon>Eukaryota</taxon>
        <taxon>Fungi</taxon>
        <taxon>Dikarya</taxon>
        <taxon>Ascomycota</taxon>
        <taxon>Pezizomycotina</taxon>
        <taxon>Eurotiomycetes</taxon>
        <taxon>Eurotiomycetidae</taxon>
        <taxon>Eurotiales</taxon>
        <taxon>Aspergillaceae</taxon>
        <taxon>Aspergillus</taxon>
        <taxon>Aspergillus subgen. Nidulantes</taxon>
    </lineage>
</organism>
<accession>A0A0U5FN90</accession>
<dbReference type="Gene3D" id="3.30.465.10">
    <property type="match status" value="1"/>
</dbReference>
<feature type="domain" description="FAD-binding PCMH-type" evidence="5">
    <location>
        <begin position="58"/>
        <end position="244"/>
    </location>
</feature>
<keyword evidence="7" id="KW-1185">Reference proteome</keyword>
<dbReference type="Gene3D" id="1.10.45.10">
    <property type="entry name" value="Vanillyl-alcohol Oxidase, Chain A, domain 4"/>
    <property type="match status" value="1"/>
</dbReference>
<keyword evidence="2" id="KW-0285">Flavoprotein</keyword>
<dbReference type="PROSITE" id="PS51387">
    <property type="entry name" value="FAD_PCMH"/>
    <property type="match status" value="1"/>
</dbReference>
<dbReference type="GO" id="GO:0071949">
    <property type="term" value="F:FAD binding"/>
    <property type="evidence" value="ECO:0007669"/>
    <property type="project" value="InterPro"/>
</dbReference>
<keyword evidence="4" id="KW-0560">Oxidoreductase</keyword>
<dbReference type="InterPro" id="IPR016167">
    <property type="entry name" value="FAD-bd_PCMH_sub1"/>
</dbReference>
<dbReference type="InterPro" id="IPR036318">
    <property type="entry name" value="FAD-bd_PCMH-like_sf"/>
</dbReference>
<dbReference type="InterPro" id="IPR016166">
    <property type="entry name" value="FAD-bd_PCMH"/>
</dbReference>
<dbReference type="InterPro" id="IPR016170">
    <property type="entry name" value="Cytok_DH_C_sf"/>
</dbReference>
<dbReference type="InterPro" id="IPR016171">
    <property type="entry name" value="Vanillyl_alc_oxidase_C-sub2"/>
</dbReference>
<dbReference type="SUPFAM" id="SSF56176">
    <property type="entry name" value="FAD-binding/transporter-associated domain-like"/>
    <property type="match status" value="1"/>
</dbReference>
<dbReference type="InterPro" id="IPR004113">
    <property type="entry name" value="FAD-bd_oxidored_4_C"/>
</dbReference>
<dbReference type="GO" id="GO:0005739">
    <property type="term" value="C:mitochondrion"/>
    <property type="evidence" value="ECO:0007669"/>
    <property type="project" value="TreeGrafter"/>
</dbReference>
<dbReference type="AlphaFoldDB" id="A0A0U5FN90"/>
<dbReference type="OrthoDB" id="5332616at2759"/>
<evidence type="ECO:0000256" key="3">
    <source>
        <dbReference type="ARBA" id="ARBA00022827"/>
    </source>
</evidence>
<evidence type="ECO:0000256" key="4">
    <source>
        <dbReference type="ARBA" id="ARBA00023002"/>
    </source>
</evidence>
<keyword evidence="3" id="KW-0274">FAD</keyword>
<dbReference type="InterPro" id="IPR016164">
    <property type="entry name" value="FAD-linked_Oxase-like_C"/>
</dbReference>
<sequence>MNNPRVLPPNVTETALDSFFDTIASRIGASNVSLDHTTGALEGPHGQHCYGDPFPLAQDHTPSGAVRPGTVEEVQFVVKVANRFRVPLWTVSRGKNLGYGGTSPVVRGSVVLDLHRMKRIIEINEEYAYVIVEPGVTFFDLYEEVKRRGVKLWPSVPSLGWGSILGNALERGFGYTPEGEHAQMQCGMEIVLPNGELVRTGMGAMEGNNCFALFKGGLGPSVDGLFFQSNLGVVTKIGMHCTPAPETFVRCEVAVPREEDLVPLVGISTDLLRRRIITNSPGLSNIVCLVMEAAEDATVASKIAPFVGSCAISDKVLREIQAEKGWPWWVNLFSLYGPRVLVEAQLAAVKQAFDVIPGAVVTARMHTGAPGKTLDAEVIGDAPEILPQTGRPTLHSLNCLHFRERNAGHVAFAPVIPPSGREMYEWYLKAKKMNADAGFDFVADFHLFARYTIPINLVMFKQSEQRQMRDLLKDLTHMTVKLGYSEYRTHVSFMDEVASHHDFNGGAMAKLVSAFKDMLDPNGIISPGKSGIWNSNSAWKL</sequence>
<dbReference type="EMBL" id="CDMC01000001">
    <property type="protein sequence ID" value="CEL00896.1"/>
    <property type="molecule type" value="Genomic_DNA"/>
</dbReference>
<evidence type="ECO:0000256" key="2">
    <source>
        <dbReference type="ARBA" id="ARBA00022630"/>
    </source>
</evidence>
<evidence type="ECO:0000256" key="1">
    <source>
        <dbReference type="ARBA" id="ARBA00001974"/>
    </source>
</evidence>
<dbReference type="STRING" id="454130.A0A0U5FN90"/>
<dbReference type="GO" id="GO:0008720">
    <property type="term" value="F:D-lactate dehydrogenase (NAD+) activity"/>
    <property type="evidence" value="ECO:0007669"/>
    <property type="project" value="TreeGrafter"/>
</dbReference>
<dbReference type="Pfam" id="PF01565">
    <property type="entry name" value="FAD_binding_4"/>
    <property type="match status" value="1"/>
</dbReference>
<dbReference type="GO" id="GO:0004458">
    <property type="term" value="F:D-lactate dehydrogenase (cytochrome) activity"/>
    <property type="evidence" value="ECO:0007669"/>
    <property type="project" value="TreeGrafter"/>
</dbReference>
<comment type="cofactor">
    <cofactor evidence="1">
        <name>FAD</name>
        <dbReference type="ChEBI" id="CHEBI:57692"/>
    </cofactor>
</comment>
<name>A0A0U5FN90_ASPCI</name>
<dbReference type="PANTHER" id="PTHR11748:SF114">
    <property type="entry name" value="ARYL-ALCOHOL OXIDASE VANILLYL-ALCOHOL OXIDASE (AFU_ORTHOLOGUE AFUA_3G09500)-RELATED"/>
    <property type="match status" value="1"/>
</dbReference>
<reference evidence="7" key="1">
    <citation type="journal article" date="2016" name="Genome Announc.">
        <title>Draft genome sequences of fungus Aspergillus calidoustus.</title>
        <authorList>
            <person name="Horn F."/>
            <person name="Linde J."/>
            <person name="Mattern D.J."/>
            <person name="Walther G."/>
            <person name="Guthke R."/>
            <person name="Scherlach K."/>
            <person name="Martin K."/>
            <person name="Brakhage A.A."/>
            <person name="Petzke L."/>
            <person name="Valiante V."/>
        </authorList>
    </citation>
    <scope>NUCLEOTIDE SEQUENCE [LARGE SCALE GENOMIC DNA]</scope>
    <source>
        <strain evidence="7">SF006504</strain>
    </source>
</reference>
<evidence type="ECO:0000313" key="6">
    <source>
        <dbReference type="EMBL" id="CEL00896.1"/>
    </source>
</evidence>
<dbReference type="Gene3D" id="3.40.462.10">
    <property type="entry name" value="FAD-linked oxidases, C-terminal domain"/>
    <property type="match status" value="1"/>
</dbReference>